<dbReference type="STRING" id="1353952.A0A165EXN1"/>
<dbReference type="EMBL" id="KV423989">
    <property type="protein sequence ID" value="KZT55734.1"/>
    <property type="molecule type" value="Genomic_DNA"/>
</dbReference>
<sequence>MRPFLAFPSQPLSLTLFLLSSLPLSRALPWSRHSLEVALSPDTNEQQARLRNPAYQSYLLTLPSDIPSPTCVPSYPDWDVTARLQAHLIAPGDVLALCPGQSYRLDWPLNFTAADQEIVTLGFPTDHTRATLVVSGHLSGANANHSTAIDGRCRGCNRVKVRHVQVDGQRDPDADILPGGGANIAMGGSNAGQLVEYTRSFDPRAWSCLHIHEGQHACSNATIVNNDIGPCGFSEYEEWADGISLSCRDSYVAGNLIKDATDGGIVVFGAPGSLVERNTIWAVNRTLLGGVNMVDYDPWSGDYSGTIVQHNLIVGGLPGHEPDDPRDLDAFVKVGIAIGSRIWFGDKYNDTRYVEHGLVRNNVLTGAFGYGIAISGAKHFTVRGNILSGNTSFVGSPGPTCTFELQPRPWVYDSLTVSASAVQDEFVDEEADMAICLLKPGDEAVWDEWVWDDEAPVDSGIGQLQPLRQMVARQQARRVHAHSGEDDL</sequence>
<feature type="signal peptide" evidence="1">
    <location>
        <begin position="1"/>
        <end position="27"/>
    </location>
</feature>
<accession>A0A165EXN1</accession>
<dbReference type="AlphaFoldDB" id="A0A165EXN1"/>
<dbReference type="Gene3D" id="2.160.20.10">
    <property type="entry name" value="Single-stranded right-handed beta-helix, Pectin lyase-like"/>
    <property type="match status" value="1"/>
</dbReference>
<name>A0A165EXN1_9BASI</name>
<dbReference type="InterPro" id="IPR006626">
    <property type="entry name" value="PbH1"/>
</dbReference>
<dbReference type="OrthoDB" id="2587928at2759"/>
<dbReference type="Proteomes" id="UP000076842">
    <property type="component" value="Unassembled WGS sequence"/>
</dbReference>
<feature type="chain" id="PRO_5007857467" evidence="1">
    <location>
        <begin position="28"/>
        <end position="488"/>
    </location>
</feature>
<keyword evidence="3" id="KW-1185">Reference proteome</keyword>
<protein>
    <submittedName>
        <fullName evidence="2">Uncharacterized protein</fullName>
    </submittedName>
</protein>
<dbReference type="SMART" id="SM00710">
    <property type="entry name" value="PbH1"/>
    <property type="match status" value="6"/>
</dbReference>
<dbReference type="InParanoid" id="A0A165EXN1"/>
<dbReference type="InterPro" id="IPR012334">
    <property type="entry name" value="Pectin_lyas_fold"/>
</dbReference>
<evidence type="ECO:0000313" key="2">
    <source>
        <dbReference type="EMBL" id="KZT55734.1"/>
    </source>
</evidence>
<dbReference type="SUPFAM" id="SSF51126">
    <property type="entry name" value="Pectin lyase-like"/>
    <property type="match status" value="1"/>
</dbReference>
<reference evidence="2 3" key="1">
    <citation type="journal article" date="2016" name="Mol. Biol. Evol.">
        <title>Comparative Genomics of Early-Diverging Mushroom-Forming Fungi Provides Insights into the Origins of Lignocellulose Decay Capabilities.</title>
        <authorList>
            <person name="Nagy L.G."/>
            <person name="Riley R."/>
            <person name="Tritt A."/>
            <person name="Adam C."/>
            <person name="Daum C."/>
            <person name="Floudas D."/>
            <person name="Sun H."/>
            <person name="Yadav J.S."/>
            <person name="Pangilinan J."/>
            <person name="Larsson K.H."/>
            <person name="Matsuura K."/>
            <person name="Barry K."/>
            <person name="Labutti K."/>
            <person name="Kuo R."/>
            <person name="Ohm R.A."/>
            <person name="Bhattacharya S.S."/>
            <person name="Shirouzu T."/>
            <person name="Yoshinaga Y."/>
            <person name="Martin F.M."/>
            <person name="Grigoriev I.V."/>
            <person name="Hibbett D.S."/>
        </authorList>
    </citation>
    <scope>NUCLEOTIDE SEQUENCE [LARGE SCALE GENOMIC DNA]</scope>
    <source>
        <strain evidence="2 3">HHB12733</strain>
    </source>
</reference>
<proteinExistence type="predicted"/>
<organism evidence="2 3">
    <name type="scientific">Calocera cornea HHB12733</name>
    <dbReference type="NCBI Taxonomy" id="1353952"/>
    <lineage>
        <taxon>Eukaryota</taxon>
        <taxon>Fungi</taxon>
        <taxon>Dikarya</taxon>
        <taxon>Basidiomycota</taxon>
        <taxon>Agaricomycotina</taxon>
        <taxon>Dacrymycetes</taxon>
        <taxon>Dacrymycetales</taxon>
        <taxon>Dacrymycetaceae</taxon>
        <taxon>Calocera</taxon>
    </lineage>
</organism>
<evidence type="ECO:0000256" key="1">
    <source>
        <dbReference type="SAM" id="SignalP"/>
    </source>
</evidence>
<gene>
    <name evidence="2" type="ORF">CALCODRAFT_436778</name>
</gene>
<dbReference type="InterPro" id="IPR011050">
    <property type="entry name" value="Pectin_lyase_fold/virulence"/>
</dbReference>
<keyword evidence="1" id="KW-0732">Signal</keyword>
<evidence type="ECO:0000313" key="3">
    <source>
        <dbReference type="Proteomes" id="UP000076842"/>
    </source>
</evidence>